<dbReference type="Proteomes" id="UP000030960">
    <property type="component" value="Unassembled WGS sequence"/>
</dbReference>
<keyword evidence="2" id="KW-1185">Reference proteome</keyword>
<dbReference type="EMBL" id="JSUQ01000020">
    <property type="protein sequence ID" value="KHQ51117.1"/>
    <property type="molecule type" value="Genomic_DNA"/>
</dbReference>
<comment type="caution">
    <text evidence="1">The sequence shown here is derived from an EMBL/GenBank/DDBJ whole genome shotgun (WGS) entry which is preliminary data.</text>
</comment>
<sequence>MIDVPTFVPRKCQGAYIHFAQRVEQRLPGIPAKSLWLSIIAAIESEHDDVTFLGRTSRDGRRAWLCDFRECRFITIFCHTASVPITVITDPAFVLAREGRPPLNVKDFIHA</sequence>
<evidence type="ECO:0000313" key="1">
    <source>
        <dbReference type="EMBL" id="KHQ51117.1"/>
    </source>
</evidence>
<protein>
    <submittedName>
        <fullName evidence="1">Uncharacterized protein</fullName>
    </submittedName>
</protein>
<dbReference type="RefSeq" id="WP_043145308.1">
    <property type="nucleotide sequence ID" value="NZ_JSUQ01000020.1"/>
</dbReference>
<proteinExistence type="predicted"/>
<reference evidence="1 2" key="1">
    <citation type="submission" date="2014-10" db="EMBL/GenBank/DDBJ databases">
        <title>Genome sequence of Ponticoccus sp. strain UMTAT08 isolated from clonal culture of toxic dinoflagellate Alexandrium tamiyavanichii.</title>
        <authorList>
            <person name="Gan H.Y."/>
            <person name="Muhd D.-D."/>
            <person name="Mohd Noor M.E."/>
            <person name="Yeong Y.S."/>
            <person name="Usup G."/>
        </authorList>
    </citation>
    <scope>NUCLEOTIDE SEQUENCE [LARGE SCALE GENOMIC DNA]</scope>
    <source>
        <strain evidence="1 2">UMTAT08</strain>
    </source>
</reference>
<gene>
    <name evidence="1" type="ORF">OA50_04488</name>
</gene>
<name>A0A0B3RSX5_9RHOB</name>
<dbReference type="AlphaFoldDB" id="A0A0B3RSX5"/>
<evidence type="ECO:0000313" key="2">
    <source>
        <dbReference type="Proteomes" id="UP000030960"/>
    </source>
</evidence>
<accession>A0A0B3RSX5</accession>
<organism evidence="1 2">
    <name type="scientific">Mameliella alba</name>
    <dbReference type="NCBI Taxonomy" id="561184"/>
    <lineage>
        <taxon>Bacteria</taxon>
        <taxon>Pseudomonadati</taxon>
        <taxon>Pseudomonadota</taxon>
        <taxon>Alphaproteobacteria</taxon>
        <taxon>Rhodobacterales</taxon>
        <taxon>Roseobacteraceae</taxon>
        <taxon>Mameliella</taxon>
    </lineage>
</organism>